<gene>
    <name evidence="3" type="primary">rlpA</name>
    <name evidence="7" type="ORF">MBUL_02611</name>
</gene>
<protein>
    <recommendedName>
        <fullName evidence="3">Endolytic peptidoglycan transglycosylase RlpA</fullName>
        <ecNumber evidence="3">4.2.2.-</ecNumber>
    </recommendedName>
</protein>
<evidence type="ECO:0000256" key="4">
    <source>
        <dbReference type="RuleBase" id="RU003495"/>
    </source>
</evidence>
<dbReference type="Gene3D" id="2.40.40.10">
    <property type="entry name" value="RlpA-like domain"/>
    <property type="match status" value="1"/>
</dbReference>
<reference evidence="7" key="1">
    <citation type="submission" date="2019-12" db="EMBL/GenBank/DDBJ databases">
        <authorList>
            <person name="Cremers G."/>
        </authorList>
    </citation>
    <scope>NUCLEOTIDE SEQUENCE</scope>
    <source>
        <strain evidence="7">Mbul1</strain>
    </source>
</reference>
<dbReference type="CDD" id="cd22268">
    <property type="entry name" value="DPBB_RlpA-like"/>
    <property type="match status" value="1"/>
</dbReference>
<dbReference type="InterPro" id="IPR012997">
    <property type="entry name" value="RplA"/>
</dbReference>
<organism evidence="7">
    <name type="scientific">Methylobacterium bullatum</name>
    <dbReference type="NCBI Taxonomy" id="570505"/>
    <lineage>
        <taxon>Bacteria</taxon>
        <taxon>Pseudomonadati</taxon>
        <taxon>Pseudomonadota</taxon>
        <taxon>Alphaproteobacteria</taxon>
        <taxon>Hyphomicrobiales</taxon>
        <taxon>Methylobacteriaceae</taxon>
        <taxon>Methylobacterium</taxon>
    </lineage>
</organism>
<keyword evidence="2 3" id="KW-0961">Cell wall biogenesis/degradation</keyword>
<dbReference type="HAMAP" id="MF_02071">
    <property type="entry name" value="RlpA"/>
    <property type="match status" value="1"/>
</dbReference>
<dbReference type="InterPro" id="IPR036908">
    <property type="entry name" value="RlpA-like_sf"/>
</dbReference>
<dbReference type="GO" id="GO:0071555">
    <property type="term" value="P:cell wall organization"/>
    <property type="evidence" value="ECO:0007669"/>
    <property type="project" value="UniProtKB-KW"/>
</dbReference>
<evidence type="ECO:0000256" key="1">
    <source>
        <dbReference type="ARBA" id="ARBA00023239"/>
    </source>
</evidence>
<dbReference type="Pfam" id="PF03330">
    <property type="entry name" value="DPBB_1"/>
    <property type="match status" value="1"/>
</dbReference>
<evidence type="ECO:0000313" key="7">
    <source>
        <dbReference type="EMBL" id="CAA2104248.1"/>
    </source>
</evidence>
<feature type="region of interest" description="Disordered" evidence="5">
    <location>
        <begin position="1"/>
        <end position="43"/>
    </location>
</feature>
<dbReference type="GO" id="GO:0008932">
    <property type="term" value="F:lytic endotransglycosylase activity"/>
    <property type="evidence" value="ECO:0007669"/>
    <property type="project" value="UniProtKB-UniRule"/>
</dbReference>
<evidence type="ECO:0000256" key="2">
    <source>
        <dbReference type="ARBA" id="ARBA00023316"/>
    </source>
</evidence>
<evidence type="ECO:0000256" key="5">
    <source>
        <dbReference type="SAM" id="MobiDB-lite"/>
    </source>
</evidence>
<accession>A0A679JCX1</accession>
<dbReference type="AlphaFoldDB" id="A0A679JCX1"/>
<dbReference type="NCBIfam" id="TIGR00413">
    <property type="entry name" value="rlpA"/>
    <property type="match status" value="1"/>
</dbReference>
<keyword evidence="1 3" id="KW-0456">Lyase</keyword>
<name>A0A679JCX1_9HYPH</name>
<dbReference type="InterPro" id="IPR034718">
    <property type="entry name" value="RlpA"/>
</dbReference>
<feature type="domain" description="RlpA-like protein double-psi beta-barrel" evidence="6">
    <location>
        <begin position="13"/>
        <end position="92"/>
    </location>
</feature>
<proteinExistence type="inferred from homology"/>
<dbReference type="SUPFAM" id="SSF50685">
    <property type="entry name" value="Barwin-like endoglucanases"/>
    <property type="match status" value="1"/>
</dbReference>
<dbReference type="GO" id="GO:0000270">
    <property type="term" value="P:peptidoglycan metabolic process"/>
    <property type="evidence" value="ECO:0007669"/>
    <property type="project" value="UniProtKB-UniRule"/>
</dbReference>
<dbReference type="PANTHER" id="PTHR34183:SF8">
    <property type="entry name" value="ENDOLYTIC PEPTIDOGLYCAN TRANSGLYCOSYLASE RLPA-RELATED"/>
    <property type="match status" value="1"/>
</dbReference>
<feature type="compositionally biased region" description="Low complexity" evidence="5">
    <location>
        <begin position="1"/>
        <end position="18"/>
    </location>
</feature>
<comment type="similarity">
    <text evidence="3 4">Belongs to the RlpA family.</text>
</comment>
<dbReference type="InterPro" id="IPR009009">
    <property type="entry name" value="RlpA-like_DPBB"/>
</dbReference>
<evidence type="ECO:0000259" key="6">
    <source>
        <dbReference type="Pfam" id="PF03330"/>
    </source>
</evidence>
<evidence type="ECO:0000256" key="3">
    <source>
        <dbReference type="HAMAP-Rule" id="MF_02071"/>
    </source>
</evidence>
<dbReference type="EMBL" id="LR743504">
    <property type="protein sequence ID" value="CAA2104248.1"/>
    <property type="molecule type" value="Genomic_DNA"/>
</dbReference>
<comment type="function">
    <text evidence="3">Lytic transglycosylase with a strong preference for naked glycan strands that lack stem peptides.</text>
</comment>
<dbReference type="EC" id="4.2.2.-" evidence="3"/>
<dbReference type="PANTHER" id="PTHR34183">
    <property type="entry name" value="ENDOLYTIC PEPTIDOGLYCAN TRANSGLYCOSYLASE RLPA"/>
    <property type="match status" value="1"/>
</dbReference>
<sequence length="101" mass="10611">MSLAALSAPAAAQSGAASWYGSGRKTANGERFNPNGMTAAHRSLPFGTRVRVENKRNGRSVVVRINDRGPFVHGRIIDLAKGSARALGMGGTTYVSLKVVN</sequence>